<evidence type="ECO:0000256" key="5">
    <source>
        <dbReference type="HAMAP-Rule" id="MF_00833"/>
    </source>
</evidence>
<evidence type="ECO:0000256" key="3">
    <source>
        <dbReference type="ARBA" id="ARBA00023002"/>
    </source>
</evidence>
<name>A0A1Z9Z3H7_9GAMM</name>
<dbReference type="EMBL" id="NEXX01000001">
    <property type="protein sequence ID" value="OUY09010.1"/>
    <property type="molecule type" value="Genomic_DNA"/>
</dbReference>
<dbReference type="EC" id="1.5.1.42" evidence="5"/>
<dbReference type="Proteomes" id="UP000196536">
    <property type="component" value="Unassembled WGS sequence"/>
</dbReference>
<dbReference type="GO" id="GO:0042602">
    <property type="term" value="F:riboflavin reductase (NADPH) activity"/>
    <property type="evidence" value="ECO:0007669"/>
    <property type="project" value="UniProtKB-UniRule"/>
</dbReference>
<proteinExistence type="inferred from homology"/>
<evidence type="ECO:0000256" key="4">
    <source>
        <dbReference type="ARBA" id="ARBA00023027"/>
    </source>
</evidence>
<keyword evidence="3 5" id="KW-0560">Oxidoreductase</keyword>
<dbReference type="GO" id="GO:0052874">
    <property type="term" value="F:FMN reductase (NADH) activity"/>
    <property type="evidence" value="ECO:0007669"/>
    <property type="project" value="UniProtKB-EC"/>
</dbReference>
<dbReference type="GO" id="GO:0019740">
    <property type="term" value="P:nitrogen utilization"/>
    <property type="evidence" value="ECO:0007669"/>
    <property type="project" value="UniProtKB-UniRule"/>
</dbReference>
<dbReference type="PANTHER" id="PTHR30466:SF1">
    <property type="entry name" value="FMN REDUCTASE (NADH) RUTF"/>
    <property type="match status" value="1"/>
</dbReference>
<dbReference type="OrthoDB" id="6401628at2"/>
<keyword evidence="8" id="KW-1185">Reference proteome</keyword>
<keyword evidence="4 5" id="KW-0520">NAD</keyword>
<dbReference type="SUPFAM" id="SSF50475">
    <property type="entry name" value="FMN-binding split barrel"/>
    <property type="match status" value="1"/>
</dbReference>
<dbReference type="HAMAP" id="MF_00833">
    <property type="entry name" value="RutF"/>
    <property type="match status" value="1"/>
</dbReference>
<dbReference type="GO" id="GO:0006212">
    <property type="term" value="P:uracil catabolic process"/>
    <property type="evidence" value="ECO:0007669"/>
    <property type="project" value="UniProtKB-UniRule"/>
</dbReference>
<evidence type="ECO:0000313" key="8">
    <source>
        <dbReference type="Proteomes" id="UP000196536"/>
    </source>
</evidence>
<dbReference type="Pfam" id="PF01613">
    <property type="entry name" value="Flavin_Reduct"/>
    <property type="match status" value="1"/>
</dbReference>
<sequence>MNSIVQARNLTAHTAQSNHMVAKVEKDLNAGTKPVLSNTQQLFRNAMSNLAAAVNIISTDGDAGRAGFTASAVCSVTDTPPTLLVCLNRNASVYETFKKNQVLCVNTLALEHQDLSNLFGGKTPMDERFAQGQWQTLVTGSPVLQDAMLAFDCKVKQITSMGTHDIFFCEVLEIQQKQGARSLIYFDRAYHQLTKHH</sequence>
<gene>
    <name evidence="5" type="primary">rutF</name>
    <name evidence="7" type="ORF">CAP51_05240</name>
</gene>
<keyword evidence="1 5" id="KW-0285">Flavoprotein</keyword>
<dbReference type="GO" id="GO:0010181">
    <property type="term" value="F:FMN binding"/>
    <property type="evidence" value="ECO:0007669"/>
    <property type="project" value="InterPro"/>
</dbReference>
<dbReference type="AlphaFoldDB" id="A0A1Z9Z3H7"/>
<dbReference type="InterPro" id="IPR019917">
    <property type="entry name" value="RutF"/>
</dbReference>
<comment type="similarity">
    <text evidence="5">Belongs to the non-flavoprotein flavin reductase family. RutF subfamily.</text>
</comment>
<dbReference type="Gene3D" id="2.30.110.10">
    <property type="entry name" value="Electron Transport, Fmn-binding Protein, Chain A"/>
    <property type="match status" value="1"/>
</dbReference>
<comment type="caution">
    <text evidence="7">The sequence shown here is derived from an EMBL/GenBank/DDBJ whole genome shotgun (WGS) entry which is preliminary data.</text>
</comment>
<dbReference type="InterPro" id="IPR012349">
    <property type="entry name" value="Split_barrel_FMN-bd"/>
</dbReference>
<dbReference type="InterPro" id="IPR002563">
    <property type="entry name" value="Flavin_Rdtase-like_dom"/>
</dbReference>
<organism evidence="7 8">
    <name type="scientific">Acinetobacter populi</name>
    <dbReference type="NCBI Taxonomy" id="1582270"/>
    <lineage>
        <taxon>Bacteria</taxon>
        <taxon>Pseudomonadati</taxon>
        <taxon>Pseudomonadota</taxon>
        <taxon>Gammaproteobacteria</taxon>
        <taxon>Moraxellales</taxon>
        <taxon>Moraxellaceae</taxon>
        <taxon>Acinetobacter</taxon>
    </lineage>
</organism>
<dbReference type="SMART" id="SM00903">
    <property type="entry name" value="Flavin_Reduct"/>
    <property type="match status" value="1"/>
</dbReference>
<keyword evidence="2 5" id="KW-0288">FMN</keyword>
<comment type="function">
    <text evidence="5">Catalyzes the reduction of FMN to FMNH2 which is used to reduce pyrimidine by RutA via the Rut pathway.</text>
</comment>
<evidence type="ECO:0000256" key="1">
    <source>
        <dbReference type="ARBA" id="ARBA00022630"/>
    </source>
</evidence>
<feature type="domain" description="Flavin reductase like" evidence="6">
    <location>
        <begin position="47"/>
        <end position="192"/>
    </location>
</feature>
<evidence type="ECO:0000313" key="7">
    <source>
        <dbReference type="EMBL" id="OUY09010.1"/>
    </source>
</evidence>
<evidence type="ECO:0000259" key="6">
    <source>
        <dbReference type="SMART" id="SM00903"/>
    </source>
</evidence>
<dbReference type="NCBIfam" id="TIGR03615">
    <property type="entry name" value="RutF"/>
    <property type="match status" value="1"/>
</dbReference>
<accession>A0A1Z9Z3H7</accession>
<dbReference type="InterPro" id="IPR050268">
    <property type="entry name" value="NADH-dep_flavin_reductase"/>
</dbReference>
<dbReference type="PANTHER" id="PTHR30466">
    <property type="entry name" value="FLAVIN REDUCTASE"/>
    <property type="match status" value="1"/>
</dbReference>
<comment type="catalytic activity">
    <reaction evidence="5">
        <text>FMNH2 + NAD(+) = FMN + NADH + 2 H(+)</text>
        <dbReference type="Rhea" id="RHEA:21620"/>
        <dbReference type="ChEBI" id="CHEBI:15378"/>
        <dbReference type="ChEBI" id="CHEBI:57540"/>
        <dbReference type="ChEBI" id="CHEBI:57618"/>
        <dbReference type="ChEBI" id="CHEBI:57945"/>
        <dbReference type="ChEBI" id="CHEBI:58210"/>
        <dbReference type="EC" id="1.5.1.42"/>
    </reaction>
</comment>
<protein>
    <recommendedName>
        <fullName evidence="5">FMN reductase (NADH) RutF</fullName>
        <ecNumber evidence="5">1.5.1.42</ecNumber>
    </recommendedName>
    <alternativeName>
        <fullName evidence="5">FMN reductase</fullName>
    </alternativeName>
    <alternativeName>
        <fullName evidence="5">NADH-flavin reductase RutF</fullName>
    </alternativeName>
    <alternativeName>
        <fullName evidence="5">NADH:flavin oxidoreductase</fullName>
    </alternativeName>
</protein>
<evidence type="ECO:0000256" key="2">
    <source>
        <dbReference type="ARBA" id="ARBA00022643"/>
    </source>
</evidence>
<reference evidence="7 8" key="1">
    <citation type="submission" date="2017-05" db="EMBL/GenBank/DDBJ databases">
        <title>Acinetobacter populi ANC 5415 (= PBJ7), whole genome shotgun sequencing project.</title>
        <authorList>
            <person name="Nemec A."/>
            <person name="Radolfova-Krizova L."/>
        </authorList>
    </citation>
    <scope>NUCLEOTIDE SEQUENCE [LARGE SCALE GENOMIC DNA]</scope>
    <source>
        <strain evidence="7 8">PBJ7</strain>
    </source>
</reference>